<dbReference type="PROSITE" id="PS51269">
    <property type="entry name" value="COMM"/>
    <property type="match status" value="1"/>
</dbReference>
<sequence>MEENNEDGFLPKSSSFRSAILLVDGVHSDRLSLLLERILHKLTKEEEPFTEIELFKLQEVLGLSTEELQSLIDACTFTFEQAAMNSASVTKLIDNLKLFGLSSFSVAVFQDLWMRSGPSLIIAFREKPFGAPGTSQLVDVQWRVHMQVASSEERQHEPMGILQMNLSTPEKGYKTSGEKSFALEFFYTELFDFYEKLEQIQEQLDSLS</sequence>
<dbReference type="Pfam" id="PF07258">
    <property type="entry name" value="COMM_domain"/>
    <property type="match status" value="1"/>
</dbReference>
<proteinExistence type="predicted"/>
<evidence type="ECO:0000313" key="2">
    <source>
        <dbReference type="EMBL" id="JAG99098.1"/>
    </source>
</evidence>
<dbReference type="PANTHER" id="PTHR12333:SF0">
    <property type="entry name" value="COMM DOMAIN-CONTAINING PROTEIN 10"/>
    <property type="match status" value="1"/>
</dbReference>
<dbReference type="Pfam" id="PF21672">
    <property type="entry name" value="COMM_HN"/>
    <property type="match status" value="1"/>
</dbReference>
<dbReference type="PANTHER" id="PTHR12333">
    <property type="entry name" value="COMM DOMAIN CONTAINING PROTEIN 10"/>
    <property type="match status" value="1"/>
</dbReference>
<accession>A0A0D6R9L8</accession>
<protein>
    <recommendedName>
        <fullName evidence="1">COMM domain-containing protein</fullName>
    </recommendedName>
</protein>
<dbReference type="InterPro" id="IPR037361">
    <property type="entry name" value="COMMD10"/>
</dbReference>
<dbReference type="InterPro" id="IPR017920">
    <property type="entry name" value="COMM"/>
</dbReference>
<evidence type="ECO:0000259" key="1">
    <source>
        <dbReference type="PROSITE" id="PS51269"/>
    </source>
</evidence>
<name>A0A0D6R9L8_ARACU</name>
<dbReference type="AlphaFoldDB" id="A0A0D6R9L8"/>
<organism evidence="2">
    <name type="scientific">Araucaria cunninghamii</name>
    <name type="common">Hoop pine</name>
    <name type="synonym">Moreton Bay pine</name>
    <dbReference type="NCBI Taxonomy" id="56994"/>
    <lineage>
        <taxon>Eukaryota</taxon>
        <taxon>Viridiplantae</taxon>
        <taxon>Streptophyta</taxon>
        <taxon>Embryophyta</taxon>
        <taxon>Tracheophyta</taxon>
        <taxon>Spermatophyta</taxon>
        <taxon>Pinopsida</taxon>
        <taxon>Pinidae</taxon>
        <taxon>Conifers II</taxon>
        <taxon>Araucariales</taxon>
        <taxon>Araucariaceae</taxon>
        <taxon>Araucaria</taxon>
    </lineage>
</organism>
<feature type="domain" description="COMM" evidence="1">
    <location>
        <begin position="136"/>
        <end position="208"/>
    </location>
</feature>
<reference evidence="2" key="1">
    <citation type="submission" date="2015-03" db="EMBL/GenBank/DDBJ databases">
        <title>A transcriptome of Araucaria cunninghamii, an australian fine timber species.</title>
        <authorList>
            <person name="Jing Yi C.J.Y."/>
            <person name="Yin San L.Y.S."/>
            <person name="Abdul Karim S.S."/>
            <person name="Wan Azmi N.N."/>
            <person name="Hercus R.R."/>
            <person name="Croft L.L."/>
        </authorList>
    </citation>
    <scope>NUCLEOTIDE SEQUENCE</scope>
    <source>
        <strain evidence="2">MI0301</strain>
        <tissue evidence="2">Leaf</tissue>
    </source>
</reference>
<dbReference type="EMBL" id="GCKF01009447">
    <property type="protein sequence ID" value="JAG99098.1"/>
    <property type="molecule type" value="Transcribed_RNA"/>
</dbReference>